<evidence type="ECO:0000313" key="3">
    <source>
        <dbReference type="Proteomes" id="UP000092993"/>
    </source>
</evidence>
<proteinExistence type="predicted"/>
<evidence type="ECO:0000313" key="2">
    <source>
        <dbReference type="EMBL" id="OBZ73077.1"/>
    </source>
</evidence>
<feature type="compositionally biased region" description="Polar residues" evidence="1">
    <location>
        <begin position="1"/>
        <end position="13"/>
    </location>
</feature>
<feature type="region of interest" description="Disordered" evidence="1">
    <location>
        <begin position="1"/>
        <end position="97"/>
    </location>
</feature>
<feature type="compositionally biased region" description="Polar residues" evidence="1">
    <location>
        <begin position="57"/>
        <end position="68"/>
    </location>
</feature>
<gene>
    <name evidence="2" type="ORF">A0H81_07103</name>
</gene>
<comment type="caution">
    <text evidence="2">The sequence shown here is derived from an EMBL/GenBank/DDBJ whole genome shotgun (WGS) entry which is preliminary data.</text>
</comment>
<dbReference type="OrthoDB" id="3267688at2759"/>
<accession>A0A1C7M908</accession>
<protein>
    <submittedName>
        <fullName evidence="2">Uncharacterized protein</fullName>
    </submittedName>
</protein>
<feature type="compositionally biased region" description="Basic and acidic residues" evidence="1">
    <location>
        <begin position="86"/>
        <end position="97"/>
    </location>
</feature>
<dbReference type="Proteomes" id="UP000092993">
    <property type="component" value="Unassembled WGS sequence"/>
</dbReference>
<organism evidence="2 3">
    <name type="scientific">Grifola frondosa</name>
    <name type="common">Maitake</name>
    <name type="synonym">Polyporus frondosus</name>
    <dbReference type="NCBI Taxonomy" id="5627"/>
    <lineage>
        <taxon>Eukaryota</taxon>
        <taxon>Fungi</taxon>
        <taxon>Dikarya</taxon>
        <taxon>Basidiomycota</taxon>
        <taxon>Agaricomycotina</taxon>
        <taxon>Agaricomycetes</taxon>
        <taxon>Polyporales</taxon>
        <taxon>Grifolaceae</taxon>
        <taxon>Grifola</taxon>
    </lineage>
</organism>
<dbReference type="STRING" id="5627.A0A1C7M908"/>
<dbReference type="EMBL" id="LUGG01000007">
    <property type="protein sequence ID" value="OBZ73077.1"/>
    <property type="molecule type" value="Genomic_DNA"/>
</dbReference>
<name>A0A1C7M908_GRIFR</name>
<feature type="compositionally biased region" description="Polar residues" evidence="1">
    <location>
        <begin position="22"/>
        <end position="32"/>
    </location>
</feature>
<evidence type="ECO:0000256" key="1">
    <source>
        <dbReference type="SAM" id="MobiDB-lite"/>
    </source>
</evidence>
<reference evidence="2 3" key="1">
    <citation type="submission" date="2016-03" db="EMBL/GenBank/DDBJ databases">
        <title>Whole genome sequencing of Grifola frondosa 9006-11.</title>
        <authorList>
            <person name="Min B."/>
            <person name="Park H."/>
            <person name="Kim J.-G."/>
            <person name="Cho H."/>
            <person name="Oh Y.-L."/>
            <person name="Kong W.-S."/>
            <person name="Choi I.-G."/>
        </authorList>
    </citation>
    <scope>NUCLEOTIDE SEQUENCE [LARGE SCALE GENOMIC DNA]</scope>
    <source>
        <strain evidence="2 3">9006-11</strain>
    </source>
</reference>
<sequence length="139" mass="14689">MEGLSRGSSSSAIDLTGIPTGLASSRPNSPLPSGSVARKRTSWGGADAGKDPLRFNLPSSNVGTSQPAAWTHGEDPLFSPSDDDPPFTHDPYRTDRMRYEDTSAGYSISQPGPSSASLISSEHRPTVTWMVPATTMRPG</sequence>
<dbReference type="AlphaFoldDB" id="A0A1C7M908"/>
<keyword evidence="3" id="KW-1185">Reference proteome</keyword>